<proteinExistence type="predicted"/>
<dbReference type="Proteomes" id="UP000235145">
    <property type="component" value="Unassembled WGS sequence"/>
</dbReference>
<organism evidence="1 2">
    <name type="scientific">Lactuca sativa</name>
    <name type="common">Garden lettuce</name>
    <dbReference type="NCBI Taxonomy" id="4236"/>
    <lineage>
        <taxon>Eukaryota</taxon>
        <taxon>Viridiplantae</taxon>
        <taxon>Streptophyta</taxon>
        <taxon>Embryophyta</taxon>
        <taxon>Tracheophyta</taxon>
        <taxon>Spermatophyta</taxon>
        <taxon>Magnoliopsida</taxon>
        <taxon>eudicotyledons</taxon>
        <taxon>Gunneridae</taxon>
        <taxon>Pentapetalae</taxon>
        <taxon>asterids</taxon>
        <taxon>campanulids</taxon>
        <taxon>Asterales</taxon>
        <taxon>Asteraceae</taxon>
        <taxon>Cichorioideae</taxon>
        <taxon>Cichorieae</taxon>
        <taxon>Lactucinae</taxon>
        <taxon>Lactuca</taxon>
    </lineage>
</organism>
<evidence type="ECO:0000313" key="2">
    <source>
        <dbReference type="Proteomes" id="UP000235145"/>
    </source>
</evidence>
<accession>A0A9R1WTK3</accession>
<sequence length="116" mass="13412">MVACAVEQKTKRQVANFNTVWQPTRCDVDVDRDKCDTTPTSLISTSVIICDLLCCNLHLSFSLSLRESQYQFYSPFSWFLSTGCCYNEDFRVKLELLETMITFCSTKTFEYISLDL</sequence>
<protein>
    <submittedName>
        <fullName evidence="1">Uncharacterized protein</fullName>
    </submittedName>
</protein>
<dbReference type="AlphaFoldDB" id="A0A9R1WTK3"/>
<evidence type="ECO:0000313" key="1">
    <source>
        <dbReference type="EMBL" id="KAJ0186069.1"/>
    </source>
</evidence>
<reference evidence="1 2" key="1">
    <citation type="journal article" date="2017" name="Nat. Commun.">
        <title>Genome assembly with in vitro proximity ligation data and whole-genome triplication in lettuce.</title>
        <authorList>
            <person name="Reyes-Chin-Wo S."/>
            <person name="Wang Z."/>
            <person name="Yang X."/>
            <person name="Kozik A."/>
            <person name="Arikit S."/>
            <person name="Song C."/>
            <person name="Xia L."/>
            <person name="Froenicke L."/>
            <person name="Lavelle D.O."/>
            <person name="Truco M.J."/>
            <person name="Xia R."/>
            <person name="Zhu S."/>
            <person name="Xu C."/>
            <person name="Xu H."/>
            <person name="Xu X."/>
            <person name="Cox K."/>
            <person name="Korf I."/>
            <person name="Meyers B.C."/>
            <person name="Michelmore R.W."/>
        </authorList>
    </citation>
    <scope>NUCLEOTIDE SEQUENCE [LARGE SCALE GENOMIC DNA]</scope>
    <source>
        <strain evidence="2">cv. Salinas</strain>
        <tissue evidence="1">Seedlings</tissue>
    </source>
</reference>
<keyword evidence="2" id="KW-1185">Reference proteome</keyword>
<comment type="caution">
    <text evidence="1">The sequence shown here is derived from an EMBL/GenBank/DDBJ whole genome shotgun (WGS) entry which is preliminary data.</text>
</comment>
<name>A0A9R1WTK3_LACSA</name>
<dbReference type="EMBL" id="NBSK02000009">
    <property type="protein sequence ID" value="KAJ0186069.1"/>
    <property type="molecule type" value="Genomic_DNA"/>
</dbReference>
<gene>
    <name evidence="1" type="ORF">LSAT_V11C900493040</name>
</gene>